<dbReference type="CDD" id="cd00156">
    <property type="entry name" value="REC"/>
    <property type="match status" value="1"/>
</dbReference>
<dbReference type="GO" id="GO:0008782">
    <property type="term" value="F:adenosylhomocysteine nucleosidase activity"/>
    <property type="evidence" value="ECO:0007669"/>
    <property type="project" value="TreeGrafter"/>
</dbReference>
<feature type="domain" description="Nucleoside phosphorylase" evidence="1">
    <location>
        <begin position="141"/>
        <end position="358"/>
    </location>
</feature>
<keyword evidence="3" id="KW-1185">Reference proteome</keyword>
<evidence type="ECO:0000259" key="1">
    <source>
        <dbReference type="Pfam" id="PF01048"/>
    </source>
</evidence>
<dbReference type="Gene3D" id="3.40.50.1580">
    <property type="entry name" value="Nucleoside phosphorylase domain"/>
    <property type="match status" value="1"/>
</dbReference>
<dbReference type="AlphaFoldDB" id="A0A511B9G4"/>
<dbReference type="RefSeq" id="WP_146863039.1">
    <property type="nucleotide sequence ID" value="NZ_BARK01000014.1"/>
</dbReference>
<name>A0A511B9G4_9PROT</name>
<dbReference type="OrthoDB" id="2988699at2"/>
<sequence>MNILIIEDEALKSEKIRTLIVETCDPSQPNVTEVRSINEAIHALGGGNFDLIIADLVLPQITGSLDSQDATSQWCEHIENHASSRLSSWVIMTGYSDIAKDARQSFARHGVAVIEYDDGDSWRKILSNRIKEQFVNPPMDFVIICALEKERAALQHCDDVSLGNFMTVTGLDCRDIKIGTLSGVAVTLPRAGLVSAAIGTVKAAEMFRPKAITMCGICGGIEGESELGDLIVPDISWNYQAGKIVGGRLKPELVQTHIPPNAQTKLQQMANGDMSRAIRKGLFHSELSQRKILTPPMVSGSQVVSDKDVASSIALQSRKVGALDMEVASVFAAAHDFFNGGGIFFAAKTVVDLADENKDDRYHEYGCVLSARFIVKALNALLAPNLQ</sequence>
<evidence type="ECO:0000313" key="3">
    <source>
        <dbReference type="Proteomes" id="UP000321079"/>
    </source>
</evidence>
<dbReference type="GO" id="GO:0019284">
    <property type="term" value="P:L-methionine salvage from S-adenosylmethionine"/>
    <property type="evidence" value="ECO:0007669"/>
    <property type="project" value="TreeGrafter"/>
</dbReference>
<dbReference type="PANTHER" id="PTHR46832:SF1">
    <property type="entry name" value="5'-METHYLTHIOADENOSINE_S-ADENOSYLHOMOCYSTEINE NUCLEOSIDASE"/>
    <property type="match status" value="1"/>
</dbReference>
<dbReference type="Proteomes" id="UP000321079">
    <property type="component" value="Unassembled WGS sequence"/>
</dbReference>
<dbReference type="SUPFAM" id="SSF52172">
    <property type="entry name" value="CheY-like"/>
    <property type="match status" value="1"/>
</dbReference>
<comment type="caution">
    <text evidence="2">The sequence shown here is derived from an EMBL/GenBank/DDBJ whole genome shotgun (WGS) entry which is preliminary data.</text>
</comment>
<evidence type="ECO:0000313" key="2">
    <source>
        <dbReference type="EMBL" id="GEK97080.1"/>
    </source>
</evidence>
<gene>
    <name evidence="2" type="ORF">GKA01_22770</name>
</gene>
<dbReference type="Gene3D" id="3.40.50.2300">
    <property type="match status" value="1"/>
</dbReference>
<reference evidence="2 3" key="1">
    <citation type="submission" date="2019-07" db="EMBL/GenBank/DDBJ databases">
        <title>Whole genome shotgun sequence of Gluconobacter kanchanaburiensis NBRC 103587.</title>
        <authorList>
            <person name="Hosoyama A."/>
            <person name="Uohara A."/>
            <person name="Ohji S."/>
            <person name="Ichikawa N."/>
        </authorList>
    </citation>
    <scope>NUCLEOTIDE SEQUENCE [LARGE SCALE GENOMIC DNA]</scope>
    <source>
        <strain evidence="2 3">NBRC 103587</strain>
    </source>
</reference>
<protein>
    <recommendedName>
        <fullName evidence="1">Nucleoside phosphorylase domain-containing protein</fullName>
    </recommendedName>
</protein>
<dbReference type="Pfam" id="PF01048">
    <property type="entry name" value="PNP_UDP_1"/>
    <property type="match status" value="1"/>
</dbReference>
<organism evidence="2 3">
    <name type="scientific">Gluconobacter kanchanaburiensis NBRC 103587</name>
    <dbReference type="NCBI Taxonomy" id="1307948"/>
    <lineage>
        <taxon>Bacteria</taxon>
        <taxon>Pseudomonadati</taxon>
        <taxon>Pseudomonadota</taxon>
        <taxon>Alphaproteobacteria</taxon>
        <taxon>Acetobacterales</taxon>
        <taxon>Acetobacteraceae</taxon>
        <taxon>Gluconobacter</taxon>
    </lineage>
</organism>
<dbReference type="GO" id="GO:0008930">
    <property type="term" value="F:methylthioadenosine nucleosidase activity"/>
    <property type="evidence" value="ECO:0007669"/>
    <property type="project" value="TreeGrafter"/>
</dbReference>
<dbReference type="GO" id="GO:0005829">
    <property type="term" value="C:cytosol"/>
    <property type="evidence" value="ECO:0007669"/>
    <property type="project" value="TreeGrafter"/>
</dbReference>
<dbReference type="EMBL" id="BJVA01000016">
    <property type="protein sequence ID" value="GEK97080.1"/>
    <property type="molecule type" value="Genomic_DNA"/>
</dbReference>
<dbReference type="InterPro" id="IPR011006">
    <property type="entry name" value="CheY-like_superfamily"/>
</dbReference>
<proteinExistence type="predicted"/>
<dbReference type="InterPro" id="IPR035994">
    <property type="entry name" value="Nucleoside_phosphorylase_sf"/>
</dbReference>
<dbReference type="PANTHER" id="PTHR46832">
    <property type="entry name" value="5'-METHYLTHIOADENOSINE/S-ADENOSYLHOMOCYSTEINE NUCLEOSIDASE"/>
    <property type="match status" value="1"/>
</dbReference>
<dbReference type="SUPFAM" id="SSF53167">
    <property type="entry name" value="Purine and uridine phosphorylases"/>
    <property type="match status" value="1"/>
</dbReference>
<dbReference type="GO" id="GO:0009116">
    <property type="term" value="P:nucleoside metabolic process"/>
    <property type="evidence" value="ECO:0007669"/>
    <property type="project" value="InterPro"/>
</dbReference>
<accession>A0A511B9G4</accession>
<dbReference type="InterPro" id="IPR000845">
    <property type="entry name" value="Nucleoside_phosphorylase_d"/>
</dbReference>